<sequence length="400" mass="45742">MSTRGCGTSKRAKNQKKKSGGSSKRGKKGGMSQSPKRTTSSRRKDNRKSERQKKNGGGTSRNIKILITSNDPVSPDRSGRKSVQKSLSKRLSMRVDVQKEQKDSPQLAGGNGQKPAAQRDSKEPQKEPQKEEDREREEITIKILKKFKKKRRFEIVPKSNYKTFYQLDQKTNNNRSIVVPIGQKSDKKMSAEQCKTAVIKVKSIPKTVDQKGPVEVMEDSYDHHPKIDEILKLEPEDIYKNNSNPNPEWMIQIEPMEEDLKDIEPVCTVGSEQIEMYQNKQFVLHSPPTNKILELDPFEKLCILKARDEEYSTPPLVFSNTIRSLINMAGLKNSIKKPVKTSRNPGENAIVIVEIDRDRDCFLYSRSDPISSVSQKVRMKREDVPMRQDLSIYINQLQQI</sequence>
<dbReference type="Pfam" id="PF05867">
    <property type="entry name" value="DUF851"/>
    <property type="match status" value="1"/>
</dbReference>
<proteinExistence type="predicted"/>
<gene>
    <name evidence="2" type="ORF">CAMP_LOCUS9817</name>
</gene>
<feature type="compositionally biased region" description="Basic and acidic residues" evidence="1">
    <location>
        <begin position="117"/>
        <end position="138"/>
    </location>
</feature>
<evidence type="ECO:0000256" key="1">
    <source>
        <dbReference type="SAM" id="MobiDB-lite"/>
    </source>
</evidence>
<evidence type="ECO:0000313" key="3">
    <source>
        <dbReference type="Proteomes" id="UP001152747"/>
    </source>
</evidence>
<protein>
    <submittedName>
        <fullName evidence="2">Uncharacterized protein</fullName>
    </submittedName>
</protein>
<feature type="compositionally biased region" description="Basic residues" evidence="1">
    <location>
        <begin position="10"/>
        <end position="28"/>
    </location>
</feature>
<dbReference type="EMBL" id="CANHGI010000004">
    <property type="protein sequence ID" value="CAI5447180.1"/>
    <property type="molecule type" value="Genomic_DNA"/>
</dbReference>
<organism evidence="2 3">
    <name type="scientific">Caenorhabditis angaria</name>
    <dbReference type="NCBI Taxonomy" id="860376"/>
    <lineage>
        <taxon>Eukaryota</taxon>
        <taxon>Metazoa</taxon>
        <taxon>Ecdysozoa</taxon>
        <taxon>Nematoda</taxon>
        <taxon>Chromadorea</taxon>
        <taxon>Rhabditida</taxon>
        <taxon>Rhabditina</taxon>
        <taxon>Rhabditomorpha</taxon>
        <taxon>Rhabditoidea</taxon>
        <taxon>Rhabditidae</taxon>
        <taxon>Peloderinae</taxon>
        <taxon>Caenorhabditis</taxon>
    </lineage>
</organism>
<dbReference type="InterPro" id="IPR008569">
    <property type="entry name" value="DUF851"/>
</dbReference>
<dbReference type="AlphaFoldDB" id="A0A9P1IM78"/>
<accession>A0A9P1IM78</accession>
<name>A0A9P1IM78_9PELO</name>
<comment type="caution">
    <text evidence="2">The sequence shown here is derived from an EMBL/GenBank/DDBJ whole genome shotgun (WGS) entry which is preliminary data.</text>
</comment>
<feature type="compositionally biased region" description="Basic residues" evidence="1">
    <location>
        <begin position="80"/>
        <end position="92"/>
    </location>
</feature>
<keyword evidence="3" id="KW-1185">Reference proteome</keyword>
<reference evidence="2" key="1">
    <citation type="submission" date="2022-11" db="EMBL/GenBank/DDBJ databases">
        <authorList>
            <person name="Kikuchi T."/>
        </authorList>
    </citation>
    <scope>NUCLEOTIDE SEQUENCE</scope>
    <source>
        <strain evidence="2">PS1010</strain>
    </source>
</reference>
<dbReference type="Proteomes" id="UP001152747">
    <property type="component" value="Unassembled WGS sequence"/>
</dbReference>
<feature type="region of interest" description="Disordered" evidence="1">
    <location>
        <begin position="1"/>
        <end position="138"/>
    </location>
</feature>
<evidence type="ECO:0000313" key="2">
    <source>
        <dbReference type="EMBL" id="CAI5447180.1"/>
    </source>
</evidence>